<organism evidence="2 3">
    <name type="scientific">Tistrella bauzanensis</name>
    <dbReference type="NCBI Taxonomy" id="657419"/>
    <lineage>
        <taxon>Bacteria</taxon>
        <taxon>Pseudomonadati</taxon>
        <taxon>Pseudomonadota</taxon>
        <taxon>Alphaproteobacteria</taxon>
        <taxon>Geminicoccales</taxon>
        <taxon>Geminicoccaceae</taxon>
        <taxon>Tistrella</taxon>
    </lineage>
</organism>
<dbReference type="RefSeq" id="WP_188575539.1">
    <property type="nucleotide sequence ID" value="NZ_BMDZ01000007.1"/>
</dbReference>
<evidence type="ECO:0000313" key="2">
    <source>
        <dbReference type="EMBL" id="GGB30637.1"/>
    </source>
</evidence>
<gene>
    <name evidence="2" type="ORF">GCM10011505_10010</name>
</gene>
<name>A0ABQ1IAQ4_9PROT</name>
<accession>A0ABQ1IAQ4</accession>
<sequence length="172" mass="18628">MTADTISPAGAVNHDRYPDAYIRDILRQCRVIAMIGASPNWNRPSYFAMKYLQEKGYRVIPVNPVAAGQTILGEPVYATLDDLPVVPDMVDIFRNSEAAGPATDDAIRIGAKVVWMQLGVRNDAAAARAEAAGLKVVMNRCPKIEYGRLSGELGWSGVNTGVISAKRMGPPR</sequence>
<dbReference type="PANTHER" id="PTHR33303:SF2">
    <property type="entry name" value="COA-BINDING DOMAIN-CONTAINING PROTEIN"/>
    <property type="match status" value="1"/>
</dbReference>
<dbReference type="InterPro" id="IPR003781">
    <property type="entry name" value="CoA-bd"/>
</dbReference>
<dbReference type="InterPro" id="IPR036291">
    <property type="entry name" value="NAD(P)-bd_dom_sf"/>
</dbReference>
<dbReference type="PANTHER" id="PTHR33303">
    <property type="entry name" value="CYTOPLASMIC PROTEIN-RELATED"/>
    <property type="match status" value="1"/>
</dbReference>
<dbReference type="Proteomes" id="UP000603352">
    <property type="component" value="Unassembled WGS sequence"/>
</dbReference>
<evidence type="ECO:0000259" key="1">
    <source>
        <dbReference type="SMART" id="SM00881"/>
    </source>
</evidence>
<evidence type="ECO:0000313" key="3">
    <source>
        <dbReference type="Proteomes" id="UP000603352"/>
    </source>
</evidence>
<dbReference type="Gene3D" id="3.40.50.720">
    <property type="entry name" value="NAD(P)-binding Rossmann-like Domain"/>
    <property type="match status" value="1"/>
</dbReference>
<dbReference type="SUPFAM" id="SSF51735">
    <property type="entry name" value="NAD(P)-binding Rossmann-fold domains"/>
    <property type="match status" value="1"/>
</dbReference>
<dbReference type="EMBL" id="BMDZ01000007">
    <property type="protein sequence ID" value="GGB30637.1"/>
    <property type="molecule type" value="Genomic_DNA"/>
</dbReference>
<reference evidence="3" key="1">
    <citation type="journal article" date="2019" name="Int. J. Syst. Evol. Microbiol.">
        <title>The Global Catalogue of Microorganisms (GCM) 10K type strain sequencing project: providing services to taxonomists for standard genome sequencing and annotation.</title>
        <authorList>
            <consortium name="The Broad Institute Genomics Platform"/>
            <consortium name="The Broad Institute Genome Sequencing Center for Infectious Disease"/>
            <person name="Wu L."/>
            <person name="Ma J."/>
        </authorList>
    </citation>
    <scope>NUCLEOTIDE SEQUENCE [LARGE SCALE GENOMIC DNA]</scope>
    <source>
        <strain evidence="3">CGMCC 1.10188</strain>
    </source>
</reference>
<dbReference type="Pfam" id="PF13380">
    <property type="entry name" value="CoA_binding_2"/>
    <property type="match status" value="1"/>
</dbReference>
<dbReference type="SMART" id="SM00881">
    <property type="entry name" value="CoA_binding"/>
    <property type="match status" value="1"/>
</dbReference>
<comment type="caution">
    <text evidence="2">The sequence shown here is derived from an EMBL/GenBank/DDBJ whole genome shotgun (WGS) entry which is preliminary data.</text>
</comment>
<feature type="domain" description="CoA-binding" evidence="1">
    <location>
        <begin position="26"/>
        <end position="120"/>
    </location>
</feature>
<protein>
    <recommendedName>
        <fullName evidence="1">CoA-binding domain-containing protein</fullName>
    </recommendedName>
</protein>
<proteinExistence type="predicted"/>
<keyword evidence="3" id="KW-1185">Reference proteome</keyword>